<protein>
    <submittedName>
        <fullName evidence="2">DUF2163 domain-containing protein</fullName>
    </submittedName>
</protein>
<dbReference type="EMBL" id="JAPYKS010000013">
    <property type="protein sequence ID" value="MEI9410704.1"/>
    <property type="molecule type" value="Genomic_DNA"/>
</dbReference>
<feature type="domain" description="Bacteriophage phiJL001 Gp84 C-terminal" evidence="1">
    <location>
        <begin position="226"/>
        <end position="263"/>
    </location>
</feature>
<sequence>MSYAEPETSIDEGEPYFLYLLDNGVNPVRLTSDPDPLTRMGEIWKPSAVSHGDIEQSGNIEKAAVDLTFPLSDVYAKTLLTPASEVTTVTIWRGHHTDPSNELRVVWKGRVVNPKSGKQNIKVPVENISTSMRRPGCRARYQRTCRHALYFPGCNVNVDDFKVPATVSSIDGLVLTIAEAAAQPDGRYKAGLVIFDGLFGWVGEHVGDTITLVGEIDGLAEAVAADGPTAVYIAPGCDLSEEVCANVFGNHLNHGGFKNMSDNNPFSQSIT</sequence>
<dbReference type="Proteomes" id="UP001387293">
    <property type="component" value="Unassembled WGS sequence"/>
</dbReference>
<gene>
    <name evidence="2" type="ORF">O7A60_18295</name>
</gene>
<accession>A0ABU8L140</accession>
<organism evidence="2 3">
    <name type="scientific">Mesorhizobium salmacidum</name>
    <dbReference type="NCBI Taxonomy" id="3015171"/>
    <lineage>
        <taxon>Bacteria</taxon>
        <taxon>Pseudomonadati</taxon>
        <taxon>Pseudomonadota</taxon>
        <taxon>Alphaproteobacteria</taxon>
        <taxon>Hyphomicrobiales</taxon>
        <taxon>Phyllobacteriaceae</taxon>
        <taxon>Mesorhizobium</taxon>
    </lineage>
</organism>
<dbReference type="RefSeq" id="WP_337107427.1">
    <property type="nucleotide sequence ID" value="NZ_JAPYKS010000013.1"/>
</dbReference>
<reference evidence="2 3" key="1">
    <citation type="submission" date="2022-12" db="EMBL/GenBank/DDBJ databases">
        <authorList>
            <person name="Muema E."/>
        </authorList>
    </citation>
    <scope>NUCLEOTIDE SEQUENCE [LARGE SCALE GENOMIC DNA]</scope>
    <source>
        <strain evidence="3">1326</strain>
    </source>
</reference>
<dbReference type="InterPro" id="IPR018964">
    <property type="entry name" value="Phage_phiJL001_Gp84_C"/>
</dbReference>
<proteinExistence type="predicted"/>
<keyword evidence="3" id="KW-1185">Reference proteome</keyword>
<evidence type="ECO:0000313" key="3">
    <source>
        <dbReference type="Proteomes" id="UP001387293"/>
    </source>
</evidence>
<evidence type="ECO:0000313" key="2">
    <source>
        <dbReference type="EMBL" id="MEI9410704.1"/>
    </source>
</evidence>
<evidence type="ECO:0000259" key="1">
    <source>
        <dbReference type="Pfam" id="PF09356"/>
    </source>
</evidence>
<comment type="caution">
    <text evidence="2">The sequence shown here is derived from an EMBL/GenBank/DDBJ whole genome shotgun (WGS) entry which is preliminary data.</text>
</comment>
<name>A0ABU8L140_9HYPH</name>
<dbReference type="Pfam" id="PF09931">
    <property type="entry name" value="Phage_phiJL001_Gp84_N"/>
    <property type="match status" value="1"/>
</dbReference>
<dbReference type="Pfam" id="PF09356">
    <property type="entry name" value="Phage_BR0599"/>
    <property type="match status" value="1"/>
</dbReference>